<dbReference type="PANTHER" id="PTHR40079:SF4">
    <property type="entry name" value="GH26 DOMAIN-CONTAINING PROTEIN-RELATED"/>
    <property type="match status" value="1"/>
</dbReference>
<dbReference type="Gene3D" id="2.60.120.260">
    <property type="entry name" value="Galactose-binding domain-like"/>
    <property type="match status" value="1"/>
</dbReference>
<dbReference type="PROSITE" id="PS51164">
    <property type="entry name" value="CBM1_2"/>
    <property type="match status" value="1"/>
</dbReference>
<evidence type="ECO:0000313" key="12">
    <source>
        <dbReference type="EMBL" id="KAK6529988.1"/>
    </source>
</evidence>
<dbReference type="GO" id="GO:0006080">
    <property type="term" value="P:substituted mannan metabolic process"/>
    <property type="evidence" value="ECO:0007669"/>
    <property type="project" value="InterPro"/>
</dbReference>
<dbReference type="InterPro" id="IPR000254">
    <property type="entry name" value="CBD"/>
</dbReference>
<dbReference type="GO" id="GO:0030248">
    <property type="term" value="F:cellulose binding"/>
    <property type="evidence" value="ECO:0007669"/>
    <property type="project" value="InterPro"/>
</dbReference>
<protein>
    <recommendedName>
        <fullName evidence="14">Mannan endo-1,4-beta-mannosidase</fullName>
    </recommendedName>
</protein>
<feature type="compositionally biased region" description="Low complexity" evidence="6">
    <location>
        <begin position="516"/>
        <end position="542"/>
    </location>
</feature>
<dbReference type="Pfam" id="PF00734">
    <property type="entry name" value="CBM_1"/>
    <property type="match status" value="1"/>
</dbReference>
<dbReference type="InterPro" id="IPR005084">
    <property type="entry name" value="CBM6"/>
</dbReference>
<keyword evidence="4 5" id="KW-0326">Glycosidase</keyword>
<evidence type="ECO:0000256" key="5">
    <source>
        <dbReference type="PROSITE-ProRule" id="PRU01100"/>
    </source>
</evidence>
<dbReference type="CDD" id="cd04086">
    <property type="entry name" value="CBM35_mannanase-like"/>
    <property type="match status" value="1"/>
</dbReference>
<dbReference type="GO" id="GO:0005576">
    <property type="term" value="C:extracellular region"/>
    <property type="evidence" value="ECO:0007669"/>
    <property type="project" value="InterPro"/>
</dbReference>
<evidence type="ECO:0000313" key="13">
    <source>
        <dbReference type="Proteomes" id="UP001365542"/>
    </source>
</evidence>
<dbReference type="InterPro" id="IPR008979">
    <property type="entry name" value="Galactose-bd-like_sf"/>
</dbReference>
<evidence type="ECO:0000256" key="2">
    <source>
        <dbReference type="ARBA" id="ARBA00022729"/>
    </source>
</evidence>
<accession>A0AAV9WXZ9</accession>
<feature type="active site" description="Proton donor" evidence="5">
    <location>
        <position position="311"/>
    </location>
</feature>
<dbReference type="SMART" id="SM00236">
    <property type="entry name" value="fCBD"/>
    <property type="match status" value="1"/>
</dbReference>
<feature type="domain" description="Rhodanese" evidence="8">
    <location>
        <begin position="313"/>
        <end position="328"/>
    </location>
</feature>
<dbReference type="InterPro" id="IPR022790">
    <property type="entry name" value="GH26_dom"/>
</dbReference>
<dbReference type="SUPFAM" id="SSF49785">
    <property type="entry name" value="Galactose-binding domain-like"/>
    <property type="match status" value="1"/>
</dbReference>
<evidence type="ECO:0008006" key="14">
    <source>
        <dbReference type="Google" id="ProtNLM"/>
    </source>
</evidence>
<evidence type="ECO:0000256" key="4">
    <source>
        <dbReference type="ARBA" id="ARBA00023295"/>
    </source>
</evidence>
<dbReference type="InterPro" id="IPR017853">
    <property type="entry name" value="GH"/>
</dbReference>
<reference evidence="12 13" key="1">
    <citation type="submission" date="2019-10" db="EMBL/GenBank/DDBJ databases">
        <authorList>
            <person name="Palmer J.M."/>
        </authorList>
    </citation>
    <scope>NUCLEOTIDE SEQUENCE [LARGE SCALE GENOMIC DNA]</scope>
    <source>
        <strain evidence="12 13">TWF694</strain>
    </source>
</reference>
<dbReference type="Proteomes" id="UP001365542">
    <property type="component" value="Unassembled WGS sequence"/>
</dbReference>
<keyword evidence="2 7" id="KW-0732">Signal</keyword>
<dbReference type="PROSITE" id="PS51175">
    <property type="entry name" value="CBM6"/>
    <property type="match status" value="1"/>
</dbReference>
<feature type="region of interest" description="Disordered" evidence="6">
    <location>
        <begin position="516"/>
        <end position="543"/>
    </location>
</feature>
<proteinExistence type="inferred from homology"/>
<evidence type="ECO:0000256" key="6">
    <source>
        <dbReference type="SAM" id="MobiDB-lite"/>
    </source>
</evidence>
<dbReference type="GO" id="GO:0016985">
    <property type="term" value="F:mannan endo-1,4-beta-mannosidase activity"/>
    <property type="evidence" value="ECO:0007669"/>
    <property type="project" value="InterPro"/>
</dbReference>
<feature type="domain" description="CBM1" evidence="9">
    <location>
        <begin position="544"/>
        <end position="580"/>
    </location>
</feature>
<dbReference type="PROSITE" id="PS00562">
    <property type="entry name" value="CBM1_1"/>
    <property type="match status" value="1"/>
</dbReference>
<dbReference type="InterPro" id="IPR035971">
    <property type="entry name" value="CBD_sf"/>
</dbReference>
<feature type="chain" id="PRO_5043676280" description="Mannan endo-1,4-beta-mannosidase" evidence="7">
    <location>
        <begin position="19"/>
        <end position="580"/>
    </location>
</feature>
<dbReference type="SUPFAM" id="SSF57180">
    <property type="entry name" value="Cellulose-binding domain"/>
    <property type="match status" value="1"/>
</dbReference>
<feature type="active site" description="Nucleophile" evidence="5">
    <location>
        <position position="402"/>
    </location>
</feature>
<evidence type="ECO:0000256" key="3">
    <source>
        <dbReference type="ARBA" id="ARBA00022801"/>
    </source>
</evidence>
<dbReference type="PROSITE" id="PS51764">
    <property type="entry name" value="GH26"/>
    <property type="match status" value="1"/>
</dbReference>
<evidence type="ECO:0000259" key="9">
    <source>
        <dbReference type="PROSITE" id="PS51164"/>
    </source>
</evidence>
<keyword evidence="13" id="KW-1185">Reference proteome</keyword>
<evidence type="ECO:0000259" key="8">
    <source>
        <dbReference type="PROSITE" id="PS50206"/>
    </source>
</evidence>
<keyword evidence="3 5" id="KW-0378">Hydrolase</keyword>
<comment type="similarity">
    <text evidence="1 5">Belongs to the glycosyl hydrolase 26 family.</text>
</comment>
<dbReference type="SUPFAM" id="SSF51445">
    <property type="entry name" value="(Trans)glycosidases"/>
    <property type="match status" value="1"/>
</dbReference>
<evidence type="ECO:0000259" key="11">
    <source>
        <dbReference type="PROSITE" id="PS51764"/>
    </source>
</evidence>
<comment type="caution">
    <text evidence="12">The sequence shown here is derived from an EMBL/GenBank/DDBJ whole genome shotgun (WGS) entry which is preliminary data.</text>
</comment>
<dbReference type="EMBL" id="JAVHJO010000013">
    <property type="protein sequence ID" value="KAK6529988.1"/>
    <property type="molecule type" value="Genomic_DNA"/>
</dbReference>
<evidence type="ECO:0000256" key="7">
    <source>
        <dbReference type="SAM" id="SignalP"/>
    </source>
</evidence>
<feature type="region of interest" description="Disordered" evidence="6">
    <location>
        <begin position="463"/>
        <end position="487"/>
    </location>
</feature>
<evidence type="ECO:0000259" key="10">
    <source>
        <dbReference type="PROSITE" id="PS51175"/>
    </source>
</evidence>
<sequence length="580" mass="61747">MLGLLPLALAALAGSAVAQTTTYEAESATLVGVTVGTATPGYSGTGYVENFDTSGDEIKFTVTSSTQALYDLKIVYNGPYGDKYTTVVLNSNGGGQVFLPATTTWTTVAAGQVLLNAGSNTIEIQNNWGWYLIDSILLSPSVKRGPHSVTTTPVNPNANSDAKALLSYIGSIYGNHILSGQQDQASLDWVTANVGVTPAILGSDFMDYTQSRISRGAVGTDVDKAIAFAAKGGIITFVWHWGAPVGLYDTAAEPWYSGFYTAATDFNIATALADTTNANYTLLINDIDTIAVQLQKLSTAGVPILFRPLHEAEGGWFWWGAQGPEPCKQLYHILYDRITNYHGINNIIWVWNSVSAAWYPGSDVVDIVSADTYTQGDHGPISATYNALLSLVNDTKIIAAAEIGSVMDPTQLVLYQADWVYFVVWSGDFISGGSWNSLDLLKSVYTSSYVLTLGEIQGWKGSVTTTTSTKSTTTATPTTSSKTTTTTTKVTTTSSTKTTTTKSTTTTKTTTTKTTTTKSTTTKSTTTSSKTTTTPTKTTTTAQPEATHYAQCGGIGFSGPTKCQSPYVCTVLNPYYSQCL</sequence>
<organism evidence="12 13">
    <name type="scientific">Orbilia ellipsospora</name>
    <dbReference type="NCBI Taxonomy" id="2528407"/>
    <lineage>
        <taxon>Eukaryota</taxon>
        <taxon>Fungi</taxon>
        <taxon>Dikarya</taxon>
        <taxon>Ascomycota</taxon>
        <taxon>Pezizomycotina</taxon>
        <taxon>Orbiliomycetes</taxon>
        <taxon>Orbiliales</taxon>
        <taxon>Orbiliaceae</taxon>
        <taxon>Orbilia</taxon>
    </lineage>
</organism>
<name>A0AAV9WXZ9_9PEZI</name>
<gene>
    <name evidence="12" type="ORF">TWF694_003364</name>
</gene>
<dbReference type="InterPro" id="IPR001763">
    <property type="entry name" value="Rhodanese-like_dom"/>
</dbReference>
<dbReference type="Pfam" id="PF16990">
    <property type="entry name" value="CBM_35"/>
    <property type="match status" value="1"/>
</dbReference>
<dbReference type="Pfam" id="PF02156">
    <property type="entry name" value="Glyco_hydro_26"/>
    <property type="match status" value="1"/>
</dbReference>
<dbReference type="AlphaFoldDB" id="A0AAV9WXZ9"/>
<evidence type="ECO:0000256" key="1">
    <source>
        <dbReference type="ARBA" id="ARBA00007754"/>
    </source>
</evidence>
<dbReference type="InterPro" id="IPR000805">
    <property type="entry name" value="Glyco_hydro_26"/>
</dbReference>
<feature type="domain" description="CBM6" evidence="10">
    <location>
        <begin position="21"/>
        <end position="139"/>
    </location>
</feature>
<dbReference type="PROSITE" id="PS50206">
    <property type="entry name" value="RHODANESE_3"/>
    <property type="match status" value="1"/>
</dbReference>
<dbReference type="Gene3D" id="3.20.20.80">
    <property type="entry name" value="Glycosidases"/>
    <property type="match status" value="1"/>
</dbReference>
<feature type="domain" description="GH26" evidence="11">
    <location>
        <begin position="153"/>
        <end position="454"/>
    </location>
</feature>
<dbReference type="PRINTS" id="PR00739">
    <property type="entry name" value="GLHYDRLASE26"/>
</dbReference>
<feature type="signal peptide" evidence="7">
    <location>
        <begin position="1"/>
        <end position="18"/>
    </location>
</feature>
<dbReference type="PANTHER" id="PTHR40079">
    <property type="entry name" value="MANNAN ENDO-1,4-BETA-MANNOSIDASE E-RELATED"/>
    <property type="match status" value="1"/>
</dbReference>